<comment type="caution">
    <text evidence="7">The sequence shown here is derived from an EMBL/GenBank/DDBJ whole genome shotgun (WGS) entry which is preliminary data.</text>
</comment>
<dbReference type="InParanoid" id="A0A5J5F2E9"/>
<evidence type="ECO:0000313" key="7">
    <source>
        <dbReference type="EMBL" id="KAA8909881.1"/>
    </source>
</evidence>
<dbReference type="Pfam" id="PF00067">
    <property type="entry name" value="p450"/>
    <property type="match status" value="1"/>
</dbReference>
<dbReference type="OrthoDB" id="1470350at2759"/>
<dbReference type="AlphaFoldDB" id="A0A5J5F2E9"/>
<dbReference type="GO" id="GO:0016705">
    <property type="term" value="F:oxidoreductase activity, acting on paired donors, with incorporation or reduction of molecular oxygen"/>
    <property type="evidence" value="ECO:0007669"/>
    <property type="project" value="InterPro"/>
</dbReference>
<dbReference type="Proteomes" id="UP000326924">
    <property type="component" value="Unassembled WGS sequence"/>
</dbReference>
<evidence type="ECO:0000256" key="2">
    <source>
        <dbReference type="ARBA" id="ARBA00010617"/>
    </source>
</evidence>
<keyword evidence="4 5" id="KW-0408">Iron</keyword>
<dbReference type="InterPro" id="IPR017972">
    <property type="entry name" value="Cyt_P450_CS"/>
</dbReference>
<dbReference type="PANTHER" id="PTHR24305">
    <property type="entry name" value="CYTOCHROME P450"/>
    <property type="match status" value="1"/>
</dbReference>
<sequence>MLSLSLLVLLAGVGIYNVFSFLHCLRQARRTGLPYVFSPVHELSNWAFLTNATLRWLYTDSLLTGQGWPRWARYMIKDGMYEDKGRAHRELGDVFLVVTPGGLLCYTADAGMSMNVLARRRDFIKPREKMKMIEPFGPNIVSTELPHWRRHFKITAPAVGDKVNDLVWKETTAQTTALQGAWVRNGVENLNGDVNLLALNVMGAAGFGRQMQWRASDETTLPAGHTMTLLAALNDLVRHLGVILLLPKKAIQWSPWKKGYVAHKEFEQYMQELIAEEKQGLAQNALYEGKLKGNLLTAVLRTNATEEKNEKATATGEKGTLSGTLSDTEVLGNIFMFFMAGYDTTANAMSFGSVLLALYPKIQDRIIAELDQVYAEAAAAGRSELTQAEDFPKFRYVLAYMYEALRVFPVVIPIARGTTQSQQVIADSSATFVLPAACEVVINNTAVHFHARYWPEPETFEPLRWLSEDPNAYVPSAPTAQQRREIGKKLQERGQWNPNHRRGTFLTFGEGPRACIGRRFAHAEYAAYFACLLRRHRVHLADGLAAGEVERRLRMTSGGGLVTLTPRDNVKLKLVAR</sequence>
<proteinExistence type="inferred from homology"/>
<dbReference type="InterPro" id="IPR036396">
    <property type="entry name" value="Cyt_P450_sf"/>
</dbReference>
<evidence type="ECO:0000313" key="8">
    <source>
        <dbReference type="Proteomes" id="UP000326924"/>
    </source>
</evidence>
<dbReference type="GO" id="GO:0004497">
    <property type="term" value="F:monooxygenase activity"/>
    <property type="evidence" value="ECO:0007669"/>
    <property type="project" value="UniProtKB-KW"/>
</dbReference>
<name>A0A5J5F2E9_9PEZI</name>
<organism evidence="7 8">
    <name type="scientific">Sphaerosporella brunnea</name>
    <dbReference type="NCBI Taxonomy" id="1250544"/>
    <lineage>
        <taxon>Eukaryota</taxon>
        <taxon>Fungi</taxon>
        <taxon>Dikarya</taxon>
        <taxon>Ascomycota</taxon>
        <taxon>Pezizomycotina</taxon>
        <taxon>Pezizomycetes</taxon>
        <taxon>Pezizales</taxon>
        <taxon>Pyronemataceae</taxon>
        <taxon>Sphaerosporella</taxon>
    </lineage>
</organism>
<reference evidence="7 8" key="1">
    <citation type="submission" date="2019-09" db="EMBL/GenBank/DDBJ databases">
        <title>Draft genome of the ectomycorrhizal ascomycete Sphaerosporella brunnea.</title>
        <authorList>
            <consortium name="DOE Joint Genome Institute"/>
            <person name="Benucci G.M."/>
            <person name="Marozzi G."/>
            <person name="Antonielli L."/>
            <person name="Sanchez S."/>
            <person name="Marco P."/>
            <person name="Wang X."/>
            <person name="Falini L.B."/>
            <person name="Barry K."/>
            <person name="Haridas S."/>
            <person name="Lipzen A."/>
            <person name="Labutti K."/>
            <person name="Grigoriev I.V."/>
            <person name="Murat C."/>
            <person name="Martin F."/>
            <person name="Albertini E."/>
            <person name="Donnini D."/>
            <person name="Bonito G."/>
        </authorList>
    </citation>
    <scope>NUCLEOTIDE SEQUENCE [LARGE SCALE GENOMIC DNA]</scope>
    <source>
        <strain evidence="7 8">Sb_GMNB300</strain>
    </source>
</reference>
<dbReference type="InterPro" id="IPR050121">
    <property type="entry name" value="Cytochrome_P450_monoxygenase"/>
</dbReference>
<dbReference type="GO" id="GO:0005506">
    <property type="term" value="F:iron ion binding"/>
    <property type="evidence" value="ECO:0007669"/>
    <property type="project" value="InterPro"/>
</dbReference>
<comment type="cofactor">
    <cofactor evidence="1 5">
        <name>heme</name>
        <dbReference type="ChEBI" id="CHEBI:30413"/>
    </cofactor>
</comment>
<dbReference type="PRINTS" id="PR00463">
    <property type="entry name" value="EP450I"/>
</dbReference>
<accession>A0A5J5F2E9</accession>
<keyword evidence="6" id="KW-0503">Monooxygenase</keyword>
<keyword evidence="8" id="KW-1185">Reference proteome</keyword>
<keyword evidence="6" id="KW-0560">Oxidoreductase</keyword>
<gene>
    <name evidence="7" type="ORF">FN846DRAFT_941224</name>
</gene>
<evidence type="ECO:0000256" key="1">
    <source>
        <dbReference type="ARBA" id="ARBA00001971"/>
    </source>
</evidence>
<dbReference type="PRINTS" id="PR00385">
    <property type="entry name" value="P450"/>
</dbReference>
<dbReference type="PANTHER" id="PTHR24305:SF166">
    <property type="entry name" value="CYTOCHROME P450 12A4, MITOCHONDRIAL-RELATED"/>
    <property type="match status" value="1"/>
</dbReference>
<dbReference type="GO" id="GO:0020037">
    <property type="term" value="F:heme binding"/>
    <property type="evidence" value="ECO:0007669"/>
    <property type="project" value="InterPro"/>
</dbReference>
<dbReference type="EMBL" id="VXIS01000053">
    <property type="protein sequence ID" value="KAA8909881.1"/>
    <property type="molecule type" value="Genomic_DNA"/>
</dbReference>
<keyword evidence="5 6" id="KW-0349">Heme</keyword>
<evidence type="ECO:0000256" key="3">
    <source>
        <dbReference type="ARBA" id="ARBA00022723"/>
    </source>
</evidence>
<protein>
    <submittedName>
        <fullName evidence="7">Cytochrome P450 oxidoreductase</fullName>
    </submittedName>
</protein>
<evidence type="ECO:0000256" key="6">
    <source>
        <dbReference type="RuleBase" id="RU000461"/>
    </source>
</evidence>
<comment type="similarity">
    <text evidence="2 6">Belongs to the cytochrome P450 family.</text>
</comment>
<dbReference type="Gene3D" id="1.10.630.10">
    <property type="entry name" value="Cytochrome P450"/>
    <property type="match status" value="1"/>
</dbReference>
<feature type="binding site" description="axial binding residue" evidence="5">
    <location>
        <position position="515"/>
    </location>
    <ligand>
        <name>heme</name>
        <dbReference type="ChEBI" id="CHEBI:30413"/>
    </ligand>
    <ligandPart>
        <name>Fe</name>
        <dbReference type="ChEBI" id="CHEBI:18248"/>
    </ligandPart>
</feature>
<dbReference type="PROSITE" id="PS00086">
    <property type="entry name" value="CYTOCHROME_P450"/>
    <property type="match status" value="1"/>
</dbReference>
<evidence type="ECO:0000256" key="5">
    <source>
        <dbReference type="PIRSR" id="PIRSR602401-1"/>
    </source>
</evidence>
<dbReference type="InterPro" id="IPR002401">
    <property type="entry name" value="Cyt_P450_E_grp-I"/>
</dbReference>
<keyword evidence="3 5" id="KW-0479">Metal-binding</keyword>
<evidence type="ECO:0000256" key="4">
    <source>
        <dbReference type="ARBA" id="ARBA00023004"/>
    </source>
</evidence>
<dbReference type="SUPFAM" id="SSF48264">
    <property type="entry name" value="Cytochrome P450"/>
    <property type="match status" value="1"/>
</dbReference>
<dbReference type="InterPro" id="IPR001128">
    <property type="entry name" value="Cyt_P450"/>
</dbReference>